<dbReference type="RefSeq" id="WP_179531178.1">
    <property type="nucleotide sequence ID" value="NZ_BAAAPP010000003.1"/>
</dbReference>
<evidence type="ECO:0000313" key="1">
    <source>
        <dbReference type="EMBL" id="NYI10317.1"/>
    </source>
</evidence>
<dbReference type="Proteomes" id="UP000537326">
    <property type="component" value="Unassembled WGS sequence"/>
</dbReference>
<dbReference type="SUPFAM" id="SSF51004">
    <property type="entry name" value="C-terminal (heme d1) domain of cytochrome cd1-nitrite reductase"/>
    <property type="match status" value="1"/>
</dbReference>
<evidence type="ECO:0008006" key="3">
    <source>
        <dbReference type="Google" id="ProtNLM"/>
    </source>
</evidence>
<proteinExistence type="predicted"/>
<dbReference type="AlphaFoldDB" id="A0A7Y9YFI3"/>
<dbReference type="InterPro" id="IPR011048">
    <property type="entry name" value="Haem_d1_sf"/>
</dbReference>
<comment type="caution">
    <text evidence="1">The sequence shown here is derived from an EMBL/GenBank/DDBJ whole genome shotgun (WGS) entry which is preliminary data.</text>
</comment>
<protein>
    <recommendedName>
        <fullName evidence="3">LVIVD repeat-containing protein</fullName>
    </recommendedName>
</protein>
<keyword evidence="2" id="KW-1185">Reference proteome</keyword>
<dbReference type="EMBL" id="JACBZI010000001">
    <property type="protein sequence ID" value="NYI10317.1"/>
    <property type="molecule type" value="Genomic_DNA"/>
</dbReference>
<evidence type="ECO:0000313" key="2">
    <source>
        <dbReference type="Proteomes" id="UP000537326"/>
    </source>
</evidence>
<reference evidence="1 2" key="1">
    <citation type="submission" date="2020-07" db="EMBL/GenBank/DDBJ databases">
        <title>Sequencing the genomes of 1000 actinobacteria strains.</title>
        <authorList>
            <person name="Klenk H.-P."/>
        </authorList>
    </citation>
    <scope>NUCLEOTIDE SEQUENCE [LARGE SCALE GENOMIC DNA]</scope>
    <source>
        <strain evidence="1 2">DSM 18248</strain>
    </source>
</reference>
<sequence length="492" mass="53132">MTDATRAGGAWRRLALVGVALALGGGTLVAQGGTVSADDPFPKPVPQAGCGKGSMPETDIQGRVPRADYRSGRAAEGYTCNTRELAHEGGSGGFKVLRYTDEQGNTCAFYDNTLIFPRDVVNNLTTGQGTVVLDMNRPRRPVRTTTLDSPAMVSPHESLLVNRKRGLLAAVLGTAATYPGVLDVYDVSEDCRDPQLLSSTLSGVLGHESGWSKDGRTFYSSSTIATLAAVDLTDPTDPQVLTTQWGVNYHGLRLSDDGRTMYAANIGDPGPTGVTDGGIAILDVSEVQDRVEDPEITVLSKLTWPEHSIPQVAEPFTRGGRHYVLEIDEFVDFFEATNALAYPGSPVGVARIIDVEDPTAPEVVSNIRLEVHQPENRGGDQLRDPGAWFPAQGYAGHYCSLPKRRNPKLAGCSMIASGLRLFDIRDVEHPREVGYFNQPLVPGTALKPPTLGGAYAMSAPAYDRRRGQVWYTDTNTGFYNVRLTNGLRKLLR</sequence>
<accession>A0A7Y9YFI3</accession>
<name>A0A7Y9YFI3_9ACTN</name>
<organism evidence="1 2">
    <name type="scientific">Nocardioides marinus</name>
    <dbReference type="NCBI Taxonomy" id="374514"/>
    <lineage>
        <taxon>Bacteria</taxon>
        <taxon>Bacillati</taxon>
        <taxon>Actinomycetota</taxon>
        <taxon>Actinomycetes</taxon>
        <taxon>Propionibacteriales</taxon>
        <taxon>Nocardioidaceae</taxon>
        <taxon>Nocardioides</taxon>
    </lineage>
</organism>
<gene>
    <name evidence="1" type="ORF">BKA05_001832</name>
</gene>